<evidence type="ECO:0000313" key="2">
    <source>
        <dbReference type="Proteomes" id="UP000050562"/>
    </source>
</evidence>
<gene>
    <name evidence="1" type="ORF">ALO52_03904</name>
</gene>
<protein>
    <submittedName>
        <fullName evidence="1">Uncharacterized protein</fullName>
    </submittedName>
</protein>
<dbReference type="RefSeq" id="WP_235806291.1">
    <property type="nucleotide sequence ID" value="NZ_LJRC01000228.1"/>
</dbReference>
<dbReference type="AlphaFoldDB" id="A0A0P9XV35"/>
<comment type="caution">
    <text evidence="1">The sequence shown here is derived from an EMBL/GenBank/DDBJ whole genome shotgun (WGS) entry which is preliminary data.</text>
</comment>
<evidence type="ECO:0000313" key="1">
    <source>
        <dbReference type="EMBL" id="KPY32639.1"/>
    </source>
</evidence>
<name>A0A0P9XV35_9PSED</name>
<dbReference type="EMBL" id="LJRC01000228">
    <property type="protein sequence ID" value="KPY32639.1"/>
    <property type="molecule type" value="Genomic_DNA"/>
</dbReference>
<reference evidence="1 2" key="1">
    <citation type="submission" date="2015-09" db="EMBL/GenBank/DDBJ databases">
        <title>Genome announcement of multiple Pseudomonas syringae strains.</title>
        <authorList>
            <person name="Thakur S."/>
            <person name="Wang P.W."/>
            <person name="Gong Y."/>
            <person name="Weir B.S."/>
            <person name="Guttman D.S."/>
        </authorList>
    </citation>
    <scope>NUCLEOTIDE SEQUENCE [LARGE SCALE GENOMIC DNA]</scope>
    <source>
        <strain evidence="1 2">ICMP3956</strain>
    </source>
</reference>
<organism evidence="1 2">
    <name type="scientific">Pseudomonas syringae pv. primulae</name>
    <dbReference type="NCBI Taxonomy" id="251707"/>
    <lineage>
        <taxon>Bacteria</taxon>
        <taxon>Pseudomonadati</taxon>
        <taxon>Pseudomonadota</taxon>
        <taxon>Gammaproteobacteria</taxon>
        <taxon>Pseudomonadales</taxon>
        <taxon>Pseudomonadaceae</taxon>
        <taxon>Pseudomonas</taxon>
    </lineage>
</organism>
<accession>A0A0P9XV35</accession>
<proteinExistence type="predicted"/>
<dbReference type="PATRIC" id="fig|251707.3.peg.5111"/>
<sequence length="671" mass="73286">MPSKPKYDALHARQVRERYIRQQRELKSQRTMQLVPVTVVDAFSGDADGLLPITALTGNLAIKVEDWRPLAPPPGFVEELHLEWRAGDSTAYSNLWTESFQTSTSIAFPLERFIEQKHFIGREGLFHFRYGVKGWNSAVIEYSQDQPITVDRTPPYGSDDPPAIEDPGPVNDTVLDADNGVFVTVPDFVEDKKEFVTVALVWSDKVPPPDKPIVPDVSRLLPADRRVLVPRAMVDRYLSGDHYVAYELFDKAGNRSRPSRVRTVAVARGLLPANLKPPVVPLADDGLIDLADARTGVTVEIPRFGQYIPDDDVVVQWGATKLTPKRIGEGSNPFPVRVVVSWEHLATEYTAPGSAPYDVTVPVTYEVLRGTTPFPLPNADGIEVDVNLAYPGPVNPGEPDPVNVSLDPVVVTGDSNTPDHLTSADQGKDALATVTLYSPTRLGEIITVYWNGVAVAETATLDGNEKPGDEVELTVLWSEVEAGGPGSVPVYYTVTHPDFINPQQSPEKRVQVDAVPIILAAATFPDISTVGGGSLLNCESLRKRTSDGQIGYRVSVPASRYLIAGEKITLNWVLKEADQTTDVAGTKLSEELPIGADADKNGIEWFVQPYSKHILPAQVDTTNGWAYAHLVYTLTINNNEVTSQFLNTVVGIQDLGDPSGTCDITSLPEFP</sequence>
<dbReference type="Proteomes" id="UP000050562">
    <property type="component" value="Unassembled WGS sequence"/>
</dbReference>